<evidence type="ECO:0000313" key="5">
    <source>
        <dbReference type="Proteomes" id="UP000294847"/>
    </source>
</evidence>
<gene>
    <name evidence="4" type="ORF">PoMZ_03086</name>
</gene>
<reference evidence="4 5" key="1">
    <citation type="journal article" date="2019" name="Mol. Biol. Evol.">
        <title>Blast fungal genomes show frequent chromosomal changes, gene gains and losses, and effector gene turnover.</title>
        <authorList>
            <person name="Gomez Luciano L.B."/>
            <person name="Jason Tsai I."/>
            <person name="Chuma I."/>
            <person name="Tosa Y."/>
            <person name="Chen Y.H."/>
            <person name="Li J.Y."/>
            <person name="Li M.Y."/>
            <person name="Jade Lu M.Y."/>
            <person name="Nakayashiki H."/>
            <person name="Li W.H."/>
        </authorList>
    </citation>
    <scope>NUCLEOTIDE SEQUENCE [LARGE SCALE GENOMIC DNA]</scope>
    <source>
        <strain evidence="4">MZ5-1-6</strain>
    </source>
</reference>
<dbReference type="GO" id="GO:0050660">
    <property type="term" value="F:flavin adenine dinucleotide binding"/>
    <property type="evidence" value="ECO:0007669"/>
    <property type="project" value="InterPro"/>
</dbReference>
<dbReference type="Pfam" id="PF00732">
    <property type="entry name" value="GMC_oxred_N"/>
    <property type="match status" value="1"/>
</dbReference>
<dbReference type="Gene3D" id="3.30.410.10">
    <property type="entry name" value="Cholesterol Oxidase, domain 2"/>
    <property type="match status" value="1"/>
</dbReference>
<dbReference type="SUPFAM" id="SSF54373">
    <property type="entry name" value="FAD-linked reductases, C-terminal domain"/>
    <property type="match status" value="1"/>
</dbReference>
<dbReference type="GO" id="GO:0016614">
    <property type="term" value="F:oxidoreductase activity, acting on CH-OH group of donors"/>
    <property type="evidence" value="ECO:0007669"/>
    <property type="project" value="InterPro"/>
</dbReference>
<dbReference type="Gene3D" id="3.50.50.60">
    <property type="entry name" value="FAD/NAD(P)-binding domain"/>
    <property type="match status" value="1"/>
</dbReference>
<accession>A0A4V1C5Z9</accession>
<feature type="binding site" evidence="2">
    <location>
        <position position="244"/>
    </location>
    <ligand>
        <name>FAD</name>
        <dbReference type="ChEBI" id="CHEBI:57692"/>
    </ligand>
</feature>
<dbReference type="PROSITE" id="PS00623">
    <property type="entry name" value="GMC_OXRED_1"/>
    <property type="match status" value="1"/>
</dbReference>
<sequence length="575" mass="60162">MKSSFLSLLALSATGAYAQGRARGNNTAPARPSTNATGFDYIVAGGGAAGIVVAQRLVESGKSVILLERGGASTHSTGGNASVPWNSTVTPYDVPALFLAAPGSSYCTDTAGSAGCVLGGGTVINAMMYVHPQSADFNDKFPKGWKWDDVKDAAARLYERIPGTTTPSADGKRYDQGGYDVLSKFLSTAGFRSVDTVANPDEKKDVFTQPPWMINKGIRSGPVQGYLSLTAGKKNFRLQTNCKVLRAVRTDSTVTGVEVEMADGKRDVISLSDPKTGKVILAAGAMSTPKILYASGIGQPQQIVSAAKANGVQLPDRKALISSPVGQGVMDHPVFSLDLKMKNSSSSANLESIDGAALLKSPPKEDIDLFAKGSGLLAQSTQRLNFWSEVGGDAAGDGQRRFFQGTCSVGANDTLKIKVYMTHGLTSTGELTINATSGATAWAKKPWMNSDGDKKAAAAFLDRIIAMAKAPESNLALVKPNVTGAELAQSFVSGSHYVGSARMGEDSKTAVVDTNTKVYGTDNLHVVDASIHPDVPTGNTQVAVMIVAEGAAEKIMKMNGPKKAKMPQQEDALGI</sequence>
<comment type="cofactor">
    <cofactor evidence="2">
        <name>FAD</name>
        <dbReference type="ChEBI" id="CHEBI:57692"/>
    </cofactor>
</comment>
<keyword evidence="2 3" id="KW-0274">FAD</keyword>
<protein>
    <submittedName>
        <fullName evidence="4">Uncharacterized protein</fullName>
    </submittedName>
</protein>
<dbReference type="PANTHER" id="PTHR47190:SF4">
    <property type="entry name" value="DEHYDROGENASE, PUTATIVE-RELATED"/>
    <property type="match status" value="1"/>
</dbReference>
<dbReference type="PIRSF" id="PIRSF000137">
    <property type="entry name" value="Alcohol_oxidase"/>
    <property type="match status" value="1"/>
</dbReference>
<dbReference type="InterPro" id="IPR053208">
    <property type="entry name" value="GMC_Oxidoreductase_CD"/>
</dbReference>
<dbReference type="Pfam" id="PF05199">
    <property type="entry name" value="GMC_oxred_C"/>
    <property type="match status" value="1"/>
</dbReference>
<dbReference type="PANTHER" id="PTHR47190">
    <property type="entry name" value="DEHYDROGENASE, PUTATIVE-RELATED"/>
    <property type="match status" value="1"/>
</dbReference>
<comment type="similarity">
    <text evidence="1 3">Belongs to the GMC oxidoreductase family.</text>
</comment>
<keyword evidence="3" id="KW-0285">Flavoprotein</keyword>
<dbReference type="InterPro" id="IPR012132">
    <property type="entry name" value="GMC_OxRdtase"/>
</dbReference>
<dbReference type="SUPFAM" id="SSF51905">
    <property type="entry name" value="FAD/NAD(P)-binding domain"/>
    <property type="match status" value="1"/>
</dbReference>
<dbReference type="InterPro" id="IPR007867">
    <property type="entry name" value="GMC_OxRtase_C"/>
</dbReference>
<dbReference type="Proteomes" id="UP000294847">
    <property type="component" value="Chromosome 3"/>
</dbReference>
<proteinExistence type="inferred from homology"/>
<dbReference type="InterPro" id="IPR036188">
    <property type="entry name" value="FAD/NAD-bd_sf"/>
</dbReference>
<name>A0A4V1C5Z9_PYROR</name>
<organism evidence="4 5">
    <name type="scientific">Pyricularia oryzae</name>
    <name type="common">Rice blast fungus</name>
    <name type="synonym">Magnaporthe oryzae</name>
    <dbReference type="NCBI Taxonomy" id="318829"/>
    <lineage>
        <taxon>Eukaryota</taxon>
        <taxon>Fungi</taxon>
        <taxon>Dikarya</taxon>
        <taxon>Ascomycota</taxon>
        <taxon>Pezizomycotina</taxon>
        <taxon>Sordariomycetes</taxon>
        <taxon>Sordariomycetidae</taxon>
        <taxon>Magnaporthales</taxon>
        <taxon>Pyriculariaceae</taxon>
        <taxon>Pyricularia</taxon>
    </lineage>
</organism>
<dbReference type="AlphaFoldDB" id="A0A4V1C5Z9"/>
<evidence type="ECO:0000256" key="2">
    <source>
        <dbReference type="PIRSR" id="PIRSR000137-2"/>
    </source>
</evidence>
<evidence type="ECO:0000313" key="4">
    <source>
        <dbReference type="EMBL" id="QBZ58145.1"/>
    </source>
</evidence>
<dbReference type="PROSITE" id="PS00624">
    <property type="entry name" value="GMC_OXRED_2"/>
    <property type="match status" value="1"/>
</dbReference>
<dbReference type="InterPro" id="IPR000172">
    <property type="entry name" value="GMC_OxRdtase_N"/>
</dbReference>
<evidence type="ECO:0000256" key="3">
    <source>
        <dbReference type="RuleBase" id="RU003968"/>
    </source>
</evidence>
<evidence type="ECO:0000256" key="1">
    <source>
        <dbReference type="ARBA" id="ARBA00010790"/>
    </source>
</evidence>
<feature type="binding site" evidence="2">
    <location>
        <position position="117"/>
    </location>
    <ligand>
        <name>FAD</name>
        <dbReference type="ChEBI" id="CHEBI:57692"/>
    </ligand>
</feature>
<dbReference type="EMBL" id="CP034206">
    <property type="protein sequence ID" value="QBZ58145.1"/>
    <property type="molecule type" value="Genomic_DNA"/>
</dbReference>